<name>A0A1T5DZH5_9SPHI</name>
<accession>A0A1T5DZH5</accession>
<evidence type="ECO:0000313" key="1">
    <source>
        <dbReference type="EMBL" id="SKB77137.1"/>
    </source>
</evidence>
<dbReference type="Gene3D" id="3.10.450.50">
    <property type="match status" value="1"/>
</dbReference>
<evidence type="ECO:0008006" key="3">
    <source>
        <dbReference type="Google" id="ProtNLM"/>
    </source>
</evidence>
<dbReference type="InterPro" id="IPR032710">
    <property type="entry name" value="NTF2-like_dom_sf"/>
</dbReference>
<keyword evidence="2" id="KW-1185">Reference proteome</keyword>
<reference evidence="1 2" key="1">
    <citation type="submission" date="2017-02" db="EMBL/GenBank/DDBJ databases">
        <authorList>
            <person name="Peterson S.W."/>
        </authorList>
    </citation>
    <scope>NUCLEOTIDE SEQUENCE [LARGE SCALE GENOMIC DNA]</scope>
    <source>
        <strain evidence="1 2">DSM 22899</strain>
    </source>
</reference>
<dbReference type="Proteomes" id="UP000190541">
    <property type="component" value="Unassembled WGS sequence"/>
</dbReference>
<sequence>MDLPKIITALINAQRDHDSAAYADCFSQTAVVFDEGRIYRGRTEIHDWIANANEKYQTVMQPVSFEGTEATGVLTAAVSGTFPGSPAVLKFYVGIADDLIQSLKVTG</sequence>
<protein>
    <recommendedName>
        <fullName evidence="3">SnoaL-like domain-containing protein</fullName>
    </recommendedName>
</protein>
<dbReference type="STRING" id="623280.SAMN05660226_03036"/>
<proteinExistence type="predicted"/>
<dbReference type="RefSeq" id="WP_079717704.1">
    <property type="nucleotide sequence ID" value="NZ_FUYS01000008.1"/>
</dbReference>
<organism evidence="1 2">
    <name type="scientific">Parapedobacter luteus</name>
    <dbReference type="NCBI Taxonomy" id="623280"/>
    <lineage>
        <taxon>Bacteria</taxon>
        <taxon>Pseudomonadati</taxon>
        <taxon>Bacteroidota</taxon>
        <taxon>Sphingobacteriia</taxon>
        <taxon>Sphingobacteriales</taxon>
        <taxon>Sphingobacteriaceae</taxon>
        <taxon>Parapedobacter</taxon>
    </lineage>
</organism>
<gene>
    <name evidence="1" type="ORF">SAMN05660226_03036</name>
</gene>
<dbReference type="EMBL" id="FUYS01000008">
    <property type="protein sequence ID" value="SKB77137.1"/>
    <property type="molecule type" value="Genomic_DNA"/>
</dbReference>
<evidence type="ECO:0000313" key="2">
    <source>
        <dbReference type="Proteomes" id="UP000190541"/>
    </source>
</evidence>
<dbReference type="SUPFAM" id="SSF54427">
    <property type="entry name" value="NTF2-like"/>
    <property type="match status" value="1"/>
</dbReference>
<dbReference type="OrthoDB" id="8684708at2"/>
<dbReference type="AlphaFoldDB" id="A0A1T5DZH5"/>